<keyword evidence="9" id="KW-1185">Reference proteome</keyword>
<dbReference type="RefSeq" id="XP_056476353.1">
    <property type="nucleotide sequence ID" value="XM_056615996.1"/>
</dbReference>
<comment type="caution">
    <text evidence="8">The sequence shown here is derived from an EMBL/GenBank/DDBJ whole genome shotgun (WGS) entry which is preliminary data.</text>
</comment>
<dbReference type="GO" id="GO:0005634">
    <property type="term" value="C:nucleus"/>
    <property type="evidence" value="ECO:0007669"/>
    <property type="project" value="UniProtKB-SubCell"/>
</dbReference>
<protein>
    <recommendedName>
        <fullName evidence="7">BHLH domain-containing protein</fullName>
    </recommendedName>
</protein>
<dbReference type="InterPro" id="IPR052207">
    <property type="entry name" value="Max-like/E-box_TFs"/>
</dbReference>
<dbReference type="PANTHER" id="PTHR15741">
    <property type="entry name" value="BASIC HELIX-LOOP-HELIX ZIP TRANSCRIPTION FACTOR"/>
    <property type="match status" value="1"/>
</dbReference>
<evidence type="ECO:0000313" key="8">
    <source>
        <dbReference type="EMBL" id="KAJ5102973.1"/>
    </source>
</evidence>
<gene>
    <name evidence="8" type="ORF">N7532_003502</name>
</gene>
<feature type="domain" description="BHLH" evidence="7">
    <location>
        <begin position="176"/>
        <end position="227"/>
    </location>
</feature>
<dbReference type="EMBL" id="JAPQKI010000004">
    <property type="protein sequence ID" value="KAJ5102973.1"/>
    <property type="molecule type" value="Genomic_DNA"/>
</dbReference>
<evidence type="ECO:0000256" key="5">
    <source>
        <dbReference type="ARBA" id="ARBA00023242"/>
    </source>
</evidence>
<evidence type="ECO:0000256" key="4">
    <source>
        <dbReference type="ARBA" id="ARBA00023163"/>
    </source>
</evidence>
<evidence type="ECO:0000256" key="6">
    <source>
        <dbReference type="SAM" id="MobiDB-lite"/>
    </source>
</evidence>
<feature type="compositionally biased region" description="Basic and acidic residues" evidence="6">
    <location>
        <begin position="144"/>
        <end position="155"/>
    </location>
</feature>
<evidence type="ECO:0000313" key="9">
    <source>
        <dbReference type="Proteomes" id="UP001149074"/>
    </source>
</evidence>
<dbReference type="GeneID" id="81354975"/>
<reference evidence="8" key="2">
    <citation type="journal article" date="2023" name="IMA Fungus">
        <title>Comparative genomic study of the Penicillium genus elucidates a diverse pangenome and 15 lateral gene transfer events.</title>
        <authorList>
            <person name="Petersen C."/>
            <person name="Sorensen T."/>
            <person name="Nielsen M.R."/>
            <person name="Sondergaard T.E."/>
            <person name="Sorensen J.L."/>
            <person name="Fitzpatrick D.A."/>
            <person name="Frisvad J.C."/>
            <person name="Nielsen K.L."/>
        </authorList>
    </citation>
    <scope>NUCLEOTIDE SEQUENCE</scope>
    <source>
        <strain evidence="8">IBT 30761</strain>
    </source>
</reference>
<evidence type="ECO:0000256" key="3">
    <source>
        <dbReference type="ARBA" id="ARBA00023125"/>
    </source>
</evidence>
<dbReference type="GO" id="GO:0000981">
    <property type="term" value="F:DNA-binding transcription factor activity, RNA polymerase II-specific"/>
    <property type="evidence" value="ECO:0007669"/>
    <property type="project" value="TreeGrafter"/>
</dbReference>
<keyword evidence="2" id="KW-0805">Transcription regulation</keyword>
<keyword evidence="3" id="KW-0238">DNA-binding</keyword>
<dbReference type="PANTHER" id="PTHR15741:SF27">
    <property type="entry name" value="TRANSCRIPTION FACTOR AP-4"/>
    <property type="match status" value="1"/>
</dbReference>
<keyword evidence="4" id="KW-0804">Transcription</keyword>
<dbReference type="GO" id="GO:0046983">
    <property type="term" value="F:protein dimerization activity"/>
    <property type="evidence" value="ECO:0007669"/>
    <property type="project" value="InterPro"/>
</dbReference>
<organism evidence="8 9">
    <name type="scientific">Penicillium argentinense</name>
    <dbReference type="NCBI Taxonomy" id="1131581"/>
    <lineage>
        <taxon>Eukaryota</taxon>
        <taxon>Fungi</taxon>
        <taxon>Dikarya</taxon>
        <taxon>Ascomycota</taxon>
        <taxon>Pezizomycotina</taxon>
        <taxon>Eurotiomycetes</taxon>
        <taxon>Eurotiomycetidae</taxon>
        <taxon>Eurotiales</taxon>
        <taxon>Aspergillaceae</taxon>
        <taxon>Penicillium</taxon>
    </lineage>
</organism>
<feature type="compositionally biased region" description="Low complexity" evidence="6">
    <location>
        <begin position="123"/>
        <end position="136"/>
    </location>
</feature>
<dbReference type="SUPFAM" id="SSF47459">
    <property type="entry name" value="HLH, helix-loop-helix DNA-binding domain"/>
    <property type="match status" value="1"/>
</dbReference>
<reference evidence="8" key="1">
    <citation type="submission" date="2022-11" db="EMBL/GenBank/DDBJ databases">
        <authorList>
            <person name="Petersen C."/>
        </authorList>
    </citation>
    <scope>NUCLEOTIDE SEQUENCE</scope>
    <source>
        <strain evidence="8">IBT 30761</strain>
    </source>
</reference>
<evidence type="ECO:0000256" key="2">
    <source>
        <dbReference type="ARBA" id="ARBA00023015"/>
    </source>
</evidence>
<feature type="region of interest" description="Disordered" evidence="6">
    <location>
        <begin position="115"/>
        <end position="175"/>
    </location>
</feature>
<dbReference type="GO" id="GO:0000978">
    <property type="term" value="F:RNA polymerase II cis-regulatory region sequence-specific DNA binding"/>
    <property type="evidence" value="ECO:0007669"/>
    <property type="project" value="TreeGrafter"/>
</dbReference>
<accession>A0A9W9KEQ2</accession>
<dbReference type="InterPro" id="IPR036638">
    <property type="entry name" value="HLH_DNA-bd_sf"/>
</dbReference>
<dbReference type="OrthoDB" id="5778525at2759"/>
<sequence>MHAQHQSRPQNHERKSCCQGPDTPSYTKVQKRWPLETGLQWGSDPSFCYHGFSCPIGTWTEERVTQNLMRNMASMANSVTVDFGYELDFPTPTTNFLSDPPDVICLNKYDFAPDMPSSHRSETPSSRSASFSTAASLGASSPENMEKKPEGRQAEQQEEENTQPPKKKRKCVQKPGQQLCHCRSEKKRREAVSQGYRELSDLVPGLKNHNFTRKYILDVTAKYVASLLQGNEDLERQLEEMEAHEEPNVWQFMEKEDL</sequence>
<evidence type="ECO:0000256" key="1">
    <source>
        <dbReference type="ARBA" id="ARBA00004123"/>
    </source>
</evidence>
<dbReference type="InterPro" id="IPR011598">
    <property type="entry name" value="bHLH_dom"/>
</dbReference>
<comment type="subcellular location">
    <subcellularLocation>
        <location evidence="1">Nucleus</location>
    </subcellularLocation>
</comment>
<keyword evidence="5" id="KW-0539">Nucleus</keyword>
<dbReference type="Proteomes" id="UP001149074">
    <property type="component" value="Unassembled WGS sequence"/>
</dbReference>
<proteinExistence type="predicted"/>
<name>A0A9W9KEQ2_9EURO</name>
<feature type="region of interest" description="Disordered" evidence="6">
    <location>
        <begin position="1"/>
        <end position="25"/>
    </location>
</feature>
<dbReference type="AlphaFoldDB" id="A0A9W9KEQ2"/>
<evidence type="ECO:0000259" key="7">
    <source>
        <dbReference type="PROSITE" id="PS50888"/>
    </source>
</evidence>
<dbReference type="PROSITE" id="PS50888">
    <property type="entry name" value="BHLH"/>
    <property type="match status" value="1"/>
</dbReference>
<dbReference type="CDD" id="cd11404">
    <property type="entry name" value="bHLHzip_Mlx_like"/>
    <property type="match status" value="1"/>
</dbReference>
<dbReference type="Gene3D" id="4.10.280.10">
    <property type="entry name" value="Helix-loop-helix DNA-binding domain"/>
    <property type="match status" value="1"/>
</dbReference>